<reference evidence="6 7" key="1">
    <citation type="submission" date="2024-01" db="EMBL/GenBank/DDBJ databases">
        <title>The genomes of 5 underutilized Papilionoideae crops provide insights into root nodulation and disease resistanc.</title>
        <authorList>
            <person name="Yuan L."/>
        </authorList>
    </citation>
    <scope>NUCLEOTIDE SEQUENCE [LARGE SCALE GENOMIC DNA]</scope>
    <source>
        <strain evidence="6">ZHUSHIDOU_FW_LH</strain>
        <tissue evidence="6">Leaf</tissue>
    </source>
</reference>
<dbReference type="Gene3D" id="2.60.120.200">
    <property type="match status" value="1"/>
</dbReference>
<dbReference type="GO" id="GO:0030246">
    <property type="term" value="F:carbohydrate binding"/>
    <property type="evidence" value="ECO:0007669"/>
    <property type="project" value="UniProtKB-KW"/>
</dbReference>
<dbReference type="PANTHER" id="PTHR32401:SF45">
    <property type="entry name" value="LECTIN"/>
    <property type="match status" value="1"/>
</dbReference>
<dbReference type="InterPro" id="IPR001220">
    <property type="entry name" value="Legume_lectin_dom"/>
</dbReference>
<dbReference type="SUPFAM" id="SSF49899">
    <property type="entry name" value="Concanavalin A-like lectins/glucanases"/>
    <property type="match status" value="1"/>
</dbReference>
<dbReference type="EMBL" id="JAYWIO010000003">
    <property type="protein sequence ID" value="KAK7274709.1"/>
    <property type="molecule type" value="Genomic_DNA"/>
</dbReference>
<dbReference type="AlphaFoldDB" id="A0AAN9FE76"/>
<dbReference type="InterPro" id="IPR013320">
    <property type="entry name" value="ConA-like_dom_sf"/>
</dbReference>
<evidence type="ECO:0000256" key="2">
    <source>
        <dbReference type="ARBA" id="ARBA00022734"/>
    </source>
</evidence>
<evidence type="ECO:0000313" key="7">
    <source>
        <dbReference type="Proteomes" id="UP001372338"/>
    </source>
</evidence>
<organism evidence="6 7">
    <name type="scientific">Crotalaria pallida</name>
    <name type="common">Smooth rattlebox</name>
    <name type="synonym">Crotalaria striata</name>
    <dbReference type="NCBI Taxonomy" id="3830"/>
    <lineage>
        <taxon>Eukaryota</taxon>
        <taxon>Viridiplantae</taxon>
        <taxon>Streptophyta</taxon>
        <taxon>Embryophyta</taxon>
        <taxon>Tracheophyta</taxon>
        <taxon>Spermatophyta</taxon>
        <taxon>Magnoliopsida</taxon>
        <taxon>eudicotyledons</taxon>
        <taxon>Gunneridae</taxon>
        <taxon>Pentapetalae</taxon>
        <taxon>rosids</taxon>
        <taxon>fabids</taxon>
        <taxon>Fabales</taxon>
        <taxon>Fabaceae</taxon>
        <taxon>Papilionoideae</taxon>
        <taxon>50 kb inversion clade</taxon>
        <taxon>genistoids sensu lato</taxon>
        <taxon>core genistoids</taxon>
        <taxon>Crotalarieae</taxon>
        <taxon>Crotalaria</taxon>
    </lineage>
</organism>
<proteinExistence type="inferred from homology"/>
<evidence type="ECO:0000256" key="3">
    <source>
        <dbReference type="ARBA" id="ARBA00023180"/>
    </source>
</evidence>
<evidence type="ECO:0000256" key="4">
    <source>
        <dbReference type="ARBA" id="ARBA00023211"/>
    </source>
</evidence>
<keyword evidence="4" id="KW-0464">Manganese</keyword>
<keyword evidence="3" id="KW-0325">Glycoprotein</keyword>
<protein>
    <recommendedName>
        <fullName evidence="5">Legume lectin domain-containing protein</fullName>
    </recommendedName>
</protein>
<dbReference type="Proteomes" id="UP001372338">
    <property type="component" value="Unassembled WGS sequence"/>
</dbReference>
<sequence>MEAPNVNHFSDGLTFFLARPDFPPGQRGGGFRLFNQSILYDSSYQIVVVEFDTHGAPNNPWDPSYQHIGIDVNSLVSENLTRWDARYGGEVADVEIRYEASTKTLTATLTYPSDQKSSIVSSEVDLKDAVVAAAATDHLH</sequence>
<evidence type="ECO:0000313" key="6">
    <source>
        <dbReference type="EMBL" id="KAK7274709.1"/>
    </source>
</evidence>
<accession>A0AAN9FE76</accession>
<comment type="caution">
    <text evidence="6">The sequence shown here is derived from an EMBL/GenBank/DDBJ whole genome shotgun (WGS) entry which is preliminary data.</text>
</comment>
<keyword evidence="2" id="KW-0430">Lectin</keyword>
<dbReference type="PANTHER" id="PTHR32401">
    <property type="entry name" value="CONCANAVALIN A-LIKE LECTIN FAMILY PROTEIN"/>
    <property type="match status" value="1"/>
</dbReference>
<keyword evidence="7" id="KW-1185">Reference proteome</keyword>
<gene>
    <name evidence="6" type="ORF">RIF29_15806</name>
</gene>
<feature type="domain" description="Legume lectin" evidence="5">
    <location>
        <begin position="7"/>
        <end position="130"/>
    </location>
</feature>
<evidence type="ECO:0000259" key="5">
    <source>
        <dbReference type="Pfam" id="PF00139"/>
    </source>
</evidence>
<dbReference type="Pfam" id="PF00139">
    <property type="entry name" value="Lectin_legB"/>
    <property type="match status" value="1"/>
</dbReference>
<comment type="similarity">
    <text evidence="1">Belongs to the leguminous lectin family.</text>
</comment>
<name>A0AAN9FE76_CROPI</name>
<dbReference type="InterPro" id="IPR050258">
    <property type="entry name" value="Leguminous_Lectin"/>
</dbReference>
<evidence type="ECO:0000256" key="1">
    <source>
        <dbReference type="ARBA" id="ARBA00007606"/>
    </source>
</evidence>